<dbReference type="GeneID" id="49387998"/>
<protein>
    <submittedName>
        <fullName evidence="1">Uncharacterized protein</fullName>
    </submittedName>
</protein>
<organism evidence="1 2">
    <name type="scientific">Streptomyces lavendulae subsp. lavendulae</name>
    <dbReference type="NCBI Taxonomy" id="58340"/>
    <lineage>
        <taxon>Bacteria</taxon>
        <taxon>Bacillati</taxon>
        <taxon>Actinomycetota</taxon>
        <taxon>Actinomycetes</taxon>
        <taxon>Kitasatosporales</taxon>
        <taxon>Streptomycetaceae</taxon>
        <taxon>Streptomyces</taxon>
    </lineage>
</organism>
<dbReference type="OrthoDB" id="4225683at2"/>
<reference evidence="1 2" key="1">
    <citation type="submission" date="2017-11" db="EMBL/GenBank/DDBJ databases">
        <title>Complete genome sequence of Streptomyces lavendulae subsp. lavendulae CCM 3239 (formerly 'Streptomyces aureofaciens CCM 3239'), the producer of the angucycline-type antibiotic auricin.</title>
        <authorList>
            <person name="Busche T."/>
            <person name="Novakova R."/>
            <person name="Al'Dilaimi A."/>
            <person name="Homerova D."/>
            <person name="Feckova L."/>
            <person name="Rezuchova B."/>
            <person name="Mingyar E."/>
            <person name="Csolleiova D."/>
            <person name="Bekeova C."/>
            <person name="Winkler A."/>
            <person name="Sevcikova B."/>
            <person name="Kalinowski J."/>
            <person name="Kormanec J."/>
            <person name="Ruckert C."/>
        </authorList>
    </citation>
    <scope>NUCLEOTIDE SEQUENCE [LARGE SCALE GENOMIC DNA]</scope>
    <source>
        <strain evidence="1 2">CCM 3239</strain>
    </source>
</reference>
<dbReference type="AlphaFoldDB" id="A0A2K8PPZ9"/>
<gene>
    <name evidence="1" type="ORF">SLAV_35120</name>
</gene>
<dbReference type="KEGG" id="slx:SLAV_35120"/>
<sequence>MTEMVRPWWRTATVALPGLAAGAVYGWASWCFAGSSAPSGAVALVGGAVLVLGVCAAYSVLVGGTGGLFGALLLALGLLLAVAAADQAAARTAAATCAVREVRTRIQSSAGEGAPPNRTVYRFELDCPGGYPAELKEDRPVAERGQRIRVAFDPAHRVSPELQGRTRPWKAGLWGAALLALSTVIAWAKRRPYGEDRA</sequence>
<accession>A0A2K8PPZ9</accession>
<evidence type="ECO:0000313" key="1">
    <source>
        <dbReference type="EMBL" id="ATZ28794.1"/>
    </source>
</evidence>
<dbReference type="RefSeq" id="WP_158740670.1">
    <property type="nucleotide sequence ID" value="NZ_CP024985.1"/>
</dbReference>
<name>A0A2K8PPZ9_STRLA</name>
<evidence type="ECO:0000313" key="2">
    <source>
        <dbReference type="Proteomes" id="UP000231791"/>
    </source>
</evidence>
<dbReference type="EMBL" id="CP024985">
    <property type="protein sequence ID" value="ATZ28794.1"/>
    <property type="molecule type" value="Genomic_DNA"/>
</dbReference>
<proteinExistence type="predicted"/>
<dbReference type="Proteomes" id="UP000231791">
    <property type="component" value="Chromosome"/>
</dbReference>
<keyword evidence="2" id="KW-1185">Reference proteome</keyword>